<keyword evidence="4" id="KW-0808">Transferase</keyword>
<dbReference type="Pfam" id="PF13231">
    <property type="entry name" value="PMT_2"/>
    <property type="match status" value="1"/>
</dbReference>
<evidence type="ECO:0000256" key="8">
    <source>
        <dbReference type="SAM" id="Phobius"/>
    </source>
</evidence>
<evidence type="ECO:0000256" key="6">
    <source>
        <dbReference type="ARBA" id="ARBA00022989"/>
    </source>
</evidence>
<keyword evidence="2" id="KW-1003">Cell membrane</keyword>
<dbReference type="InterPro" id="IPR050297">
    <property type="entry name" value="LipidA_mod_glycosyltrf_83"/>
</dbReference>
<feature type="transmembrane region" description="Helical" evidence="8">
    <location>
        <begin position="328"/>
        <end position="349"/>
    </location>
</feature>
<feature type="transmembrane region" description="Helical" evidence="8">
    <location>
        <begin position="203"/>
        <end position="222"/>
    </location>
</feature>
<dbReference type="GO" id="GO:0009103">
    <property type="term" value="P:lipopolysaccharide biosynthetic process"/>
    <property type="evidence" value="ECO:0007669"/>
    <property type="project" value="UniProtKB-ARBA"/>
</dbReference>
<keyword evidence="6 8" id="KW-1133">Transmembrane helix</keyword>
<evidence type="ECO:0000256" key="5">
    <source>
        <dbReference type="ARBA" id="ARBA00022692"/>
    </source>
</evidence>
<dbReference type="PANTHER" id="PTHR33908">
    <property type="entry name" value="MANNOSYLTRANSFERASE YKCB-RELATED"/>
    <property type="match status" value="1"/>
</dbReference>
<feature type="transmembrane region" description="Helical" evidence="8">
    <location>
        <begin position="114"/>
        <end position="147"/>
    </location>
</feature>
<organism evidence="10 11">
    <name type="scientific">Mycobacterium attenuatum</name>
    <dbReference type="NCBI Taxonomy" id="2341086"/>
    <lineage>
        <taxon>Bacteria</taxon>
        <taxon>Bacillati</taxon>
        <taxon>Actinomycetota</taxon>
        <taxon>Actinomycetes</taxon>
        <taxon>Mycobacteriales</taxon>
        <taxon>Mycobacteriaceae</taxon>
        <taxon>Mycobacterium</taxon>
    </lineage>
</organism>
<keyword evidence="7 8" id="KW-0472">Membrane</keyword>
<keyword evidence="11" id="KW-1185">Reference proteome</keyword>
<dbReference type="PANTHER" id="PTHR33908:SF11">
    <property type="entry name" value="MEMBRANE PROTEIN"/>
    <property type="match status" value="1"/>
</dbReference>
<feature type="transmembrane region" description="Helical" evidence="8">
    <location>
        <begin position="82"/>
        <end position="102"/>
    </location>
</feature>
<evidence type="ECO:0000256" key="1">
    <source>
        <dbReference type="ARBA" id="ARBA00004651"/>
    </source>
</evidence>
<evidence type="ECO:0000256" key="2">
    <source>
        <dbReference type="ARBA" id="ARBA00022475"/>
    </source>
</evidence>
<dbReference type="RefSeq" id="WP_244604923.1">
    <property type="nucleotide sequence ID" value="NZ_UPHP01000022.1"/>
</dbReference>
<evidence type="ECO:0000313" key="10">
    <source>
        <dbReference type="EMBL" id="VBA35082.1"/>
    </source>
</evidence>
<evidence type="ECO:0000256" key="3">
    <source>
        <dbReference type="ARBA" id="ARBA00022676"/>
    </source>
</evidence>
<evidence type="ECO:0000256" key="7">
    <source>
        <dbReference type="ARBA" id="ARBA00023136"/>
    </source>
</evidence>
<dbReference type="InterPro" id="IPR038731">
    <property type="entry name" value="RgtA/B/C-like"/>
</dbReference>
<gene>
    <name evidence="10" type="ORF">LAUMK136_00912</name>
</gene>
<sequence>MSKPIVNKHDDPPPYAAGAVAAVAALAGSVAALSAMRYGYYYDELYFIAAGKRPSLSYADQGPLVPLLAFCMDWLFPGSFAALRIPAIIAALVVVVFSAIIARELGGGRVAQVVAAIACSTAFGVLGEAATLCTNGIDTALWVLLSWLLVRWVRTRHDGLLLAAGLVTVAALQVKWLVPVFWIAVLVAAGFVGPKDLLRRPALWWSALAVAVSATPALIWQARHGWPQVGMGAVVRDQTNMLYGSLTFTPRAVEMCGVLGAVLLVHGVWRLWRSPHLRPYKFLGLAFLVVVVVFAVTGGRIEYGAGIYPAVMAAGAVELAAMRSRWTAIAAVPAVVLSIAAFVVWATPWRSASQLTPARDFAAGLASRAYGEFGWSQLTSAVADAYRALPPEQRHSAVIVTETYVQASALDYSRSAAGLPAIFSPMRGFGYFGAPPDTATTVLWIGGDASDLRIWFASVLSMAKVSVRLGMPLVTRDVTIWECAGPTQAWSSMWSRMRKL</sequence>
<feature type="transmembrane region" description="Helical" evidence="8">
    <location>
        <begin position="15"/>
        <end position="35"/>
    </location>
</feature>
<dbReference type="Proteomes" id="UP000273307">
    <property type="component" value="Unassembled WGS sequence"/>
</dbReference>
<feature type="transmembrane region" description="Helical" evidence="8">
    <location>
        <begin position="252"/>
        <end position="272"/>
    </location>
</feature>
<reference evidence="10 11" key="1">
    <citation type="submission" date="2018-09" db="EMBL/GenBank/DDBJ databases">
        <authorList>
            <person name="Tagini F."/>
        </authorList>
    </citation>
    <scope>NUCLEOTIDE SEQUENCE [LARGE SCALE GENOMIC DNA]</scope>
    <source>
        <strain evidence="10 11">MK136</strain>
    </source>
</reference>
<name>A0A498PS49_9MYCO</name>
<comment type="subcellular location">
    <subcellularLocation>
        <location evidence="1">Cell membrane</location>
        <topology evidence="1">Multi-pass membrane protein</topology>
    </subcellularLocation>
</comment>
<keyword evidence="5 8" id="KW-0812">Transmembrane</keyword>
<dbReference type="AlphaFoldDB" id="A0A498PS49"/>
<protein>
    <recommendedName>
        <fullName evidence="9">Glycosyltransferase RgtA/B/C/D-like domain-containing protein</fullName>
    </recommendedName>
</protein>
<feature type="transmembrane region" description="Helical" evidence="8">
    <location>
        <begin position="159"/>
        <end position="191"/>
    </location>
</feature>
<feature type="domain" description="Glycosyltransferase RgtA/B/C/D-like" evidence="9">
    <location>
        <begin position="60"/>
        <end position="220"/>
    </location>
</feature>
<accession>A0A498PS49</accession>
<keyword evidence="3" id="KW-0328">Glycosyltransferase</keyword>
<feature type="transmembrane region" description="Helical" evidence="8">
    <location>
        <begin position="279"/>
        <end position="297"/>
    </location>
</feature>
<evidence type="ECO:0000256" key="4">
    <source>
        <dbReference type="ARBA" id="ARBA00022679"/>
    </source>
</evidence>
<dbReference type="GO" id="GO:0016763">
    <property type="term" value="F:pentosyltransferase activity"/>
    <property type="evidence" value="ECO:0007669"/>
    <property type="project" value="TreeGrafter"/>
</dbReference>
<proteinExistence type="predicted"/>
<dbReference type="EMBL" id="UPHP01000022">
    <property type="protein sequence ID" value="VBA35082.1"/>
    <property type="molecule type" value="Genomic_DNA"/>
</dbReference>
<evidence type="ECO:0000259" key="9">
    <source>
        <dbReference type="Pfam" id="PF13231"/>
    </source>
</evidence>
<evidence type="ECO:0000313" key="11">
    <source>
        <dbReference type="Proteomes" id="UP000273307"/>
    </source>
</evidence>
<dbReference type="GO" id="GO:0005886">
    <property type="term" value="C:plasma membrane"/>
    <property type="evidence" value="ECO:0007669"/>
    <property type="project" value="UniProtKB-SubCell"/>
</dbReference>